<dbReference type="KEGG" id="sutt:SUTMEG_05330"/>
<dbReference type="PANTHER" id="PTHR42928">
    <property type="entry name" value="TRICARBOXYLATE-BINDING PROTEIN"/>
    <property type="match status" value="1"/>
</dbReference>
<gene>
    <name evidence="3" type="ORF">SUTMEG_05330</name>
</gene>
<dbReference type="EMBL" id="AP018786">
    <property type="protein sequence ID" value="BBF22642.1"/>
    <property type="molecule type" value="Genomic_DNA"/>
</dbReference>
<dbReference type="PANTHER" id="PTHR42928:SF5">
    <property type="entry name" value="BLR1237 PROTEIN"/>
    <property type="match status" value="1"/>
</dbReference>
<sequence length="334" mass="34888">MLNRRTLLSAIGVVALSSASYFPIASHAATIKGEGSRPVRIVVPYPPGGPLDVSARAIADAVAPVLGTVVVENRPGAGGNVGMAYVKRRPADGMTLVMGAVATHAINPFLFKNLPYDAENDFRPVTLVATAPNVLVITPEFSAKTGVKSLKDLVDYAKANPGKLNYASGGNGSAGHMAGELLKNRCGIDLVHIPFAGASPALLSVLSGQTDLIFDNLASSAANIRAGKLLALAVTTKERSPLMPEIPTMAEAGVPDFDIYTWFGLMVPAKTPDNLVAELSDAIRPVLADPETVKKFAAFGAVASPTSPEDFGKLMVEERAKYKELVALSGARVD</sequence>
<dbReference type="Pfam" id="PF03401">
    <property type="entry name" value="TctC"/>
    <property type="match status" value="1"/>
</dbReference>
<keyword evidence="4" id="KW-1185">Reference proteome</keyword>
<dbReference type="Gene3D" id="3.40.190.10">
    <property type="entry name" value="Periplasmic binding protein-like II"/>
    <property type="match status" value="1"/>
</dbReference>
<evidence type="ECO:0000313" key="4">
    <source>
        <dbReference type="Proteomes" id="UP000271003"/>
    </source>
</evidence>
<keyword evidence="2" id="KW-0732">Signal</keyword>
<dbReference type="SUPFAM" id="SSF53850">
    <property type="entry name" value="Periplasmic binding protein-like II"/>
    <property type="match status" value="1"/>
</dbReference>
<dbReference type="CDD" id="cd13578">
    <property type="entry name" value="PBP2_Bug27"/>
    <property type="match status" value="1"/>
</dbReference>
<feature type="chain" id="PRO_5016382019" evidence="2">
    <location>
        <begin position="29"/>
        <end position="334"/>
    </location>
</feature>
<evidence type="ECO:0000256" key="1">
    <source>
        <dbReference type="ARBA" id="ARBA00006987"/>
    </source>
</evidence>
<evidence type="ECO:0000256" key="2">
    <source>
        <dbReference type="SAM" id="SignalP"/>
    </source>
</evidence>
<dbReference type="Gene3D" id="3.40.190.150">
    <property type="entry name" value="Bordetella uptake gene, domain 1"/>
    <property type="match status" value="1"/>
</dbReference>
<accession>A0A2Z6I8K1</accession>
<dbReference type="RefSeq" id="WP_179950564.1">
    <property type="nucleotide sequence ID" value="NZ_AP018786.1"/>
</dbReference>
<reference evidence="3 4" key="1">
    <citation type="journal article" date="2018" name="Int. J. Syst. Evol. Microbiol.">
        <title>Mesosutterella multiformis gen. nov., sp. nov., a member of the family Sutterellaceae and Sutterella megalosphaeroides sp. nov., isolated from human faeces.</title>
        <authorList>
            <person name="Sakamoto M."/>
            <person name="Ikeyama N."/>
            <person name="Kunihiro T."/>
            <person name="Iino T."/>
            <person name="Yuki M."/>
            <person name="Ohkuma M."/>
        </authorList>
    </citation>
    <scope>NUCLEOTIDE SEQUENCE [LARGE SCALE GENOMIC DNA]</scope>
    <source>
        <strain evidence="3 4">6FBBBH3</strain>
    </source>
</reference>
<dbReference type="AlphaFoldDB" id="A0A2Z6I8K1"/>
<evidence type="ECO:0000313" key="3">
    <source>
        <dbReference type="EMBL" id="BBF22642.1"/>
    </source>
</evidence>
<feature type="signal peptide" evidence="2">
    <location>
        <begin position="1"/>
        <end position="28"/>
    </location>
</feature>
<organism evidence="3 4">
    <name type="scientific">Sutterella megalosphaeroides</name>
    <dbReference type="NCBI Taxonomy" id="2494234"/>
    <lineage>
        <taxon>Bacteria</taxon>
        <taxon>Pseudomonadati</taxon>
        <taxon>Pseudomonadota</taxon>
        <taxon>Betaproteobacteria</taxon>
        <taxon>Burkholderiales</taxon>
        <taxon>Sutterellaceae</taxon>
        <taxon>Sutterella</taxon>
    </lineage>
</organism>
<dbReference type="PIRSF" id="PIRSF017082">
    <property type="entry name" value="YflP"/>
    <property type="match status" value="1"/>
</dbReference>
<protein>
    <submittedName>
        <fullName evidence="3">ABC transporter substrate-binding protein</fullName>
    </submittedName>
</protein>
<dbReference type="InterPro" id="IPR005064">
    <property type="entry name" value="BUG"/>
</dbReference>
<proteinExistence type="inferred from homology"/>
<comment type="similarity">
    <text evidence="1">Belongs to the UPF0065 (bug) family.</text>
</comment>
<name>A0A2Z6I8K1_9BURK</name>
<dbReference type="Proteomes" id="UP000271003">
    <property type="component" value="Chromosome"/>
</dbReference>
<dbReference type="InterPro" id="IPR042100">
    <property type="entry name" value="Bug_dom1"/>
</dbReference>